<keyword evidence="4 8" id="KW-0812">Transmembrane</keyword>
<evidence type="ECO:0000313" key="10">
    <source>
        <dbReference type="EMBL" id="KMZ67322.1"/>
    </source>
</evidence>
<feature type="transmembrane region" description="Helical" evidence="8">
    <location>
        <begin position="122"/>
        <end position="148"/>
    </location>
</feature>
<dbReference type="PANTHER" id="PTHR11040">
    <property type="entry name" value="ZINC/IRON TRANSPORTER"/>
    <property type="match status" value="1"/>
</dbReference>
<feature type="signal peptide" evidence="9">
    <location>
        <begin position="1"/>
        <end position="23"/>
    </location>
</feature>
<feature type="transmembrane region" description="Helical" evidence="8">
    <location>
        <begin position="50"/>
        <end position="69"/>
    </location>
</feature>
<evidence type="ECO:0000256" key="3">
    <source>
        <dbReference type="ARBA" id="ARBA00022448"/>
    </source>
</evidence>
<dbReference type="Pfam" id="PF02535">
    <property type="entry name" value="Zip"/>
    <property type="match status" value="2"/>
</dbReference>
<feature type="transmembrane region" description="Helical" evidence="8">
    <location>
        <begin position="239"/>
        <end position="260"/>
    </location>
</feature>
<organism evidence="10 11">
    <name type="scientific">Zostera marina</name>
    <name type="common">Eelgrass</name>
    <dbReference type="NCBI Taxonomy" id="29655"/>
    <lineage>
        <taxon>Eukaryota</taxon>
        <taxon>Viridiplantae</taxon>
        <taxon>Streptophyta</taxon>
        <taxon>Embryophyta</taxon>
        <taxon>Tracheophyta</taxon>
        <taxon>Spermatophyta</taxon>
        <taxon>Magnoliopsida</taxon>
        <taxon>Liliopsida</taxon>
        <taxon>Zosteraceae</taxon>
        <taxon>Zostera</taxon>
    </lineage>
</organism>
<sequence>MKMKSFGEAFLVLLLSFQSQLLSTFGKSDDDCARNDSGKDSSTARKLKIVAIFTIFFSGSIGILAPIIGNTLAFLKPESNFFFLVKAFAAGVILATGFIHILPESFERLGSECLPDDPWHKFPFAGFVAMLAAIGTLVIDCFATGYFIRFHQKNGPDTEQQGLDQISDFDPLIIRHRVVSQVLELGIVVHSVIIGISLGTSNTPSTIRPLLIALCFHQFFEGMGMGGCIVMARFKWKTIATMVFFFSLTTPVGIGIGMGISSSYNENSTTSLIVQGILDSAAAGILIYMALVDLLVVDFMNPKVQNSRTLQIGVNVCLLIGTGLMSLIAKWA</sequence>
<dbReference type="OrthoDB" id="448280at2759"/>
<dbReference type="GO" id="GO:0005886">
    <property type="term" value="C:plasma membrane"/>
    <property type="evidence" value="ECO:0000318"/>
    <property type="project" value="GO_Central"/>
</dbReference>
<keyword evidence="11" id="KW-1185">Reference proteome</keyword>
<evidence type="ECO:0000313" key="11">
    <source>
        <dbReference type="Proteomes" id="UP000036987"/>
    </source>
</evidence>
<dbReference type="InterPro" id="IPR004698">
    <property type="entry name" value="Zn/Fe_permease_fun/pln"/>
</dbReference>
<keyword evidence="6 8" id="KW-0406">Ion transport</keyword>
<dbReference type="PANTHER" id="PTHR11040:SF35">
    <property type="entry name" value="ZINC TRANSPORTER 5"/>
    <property type="match status" value="1"/>
</dbReference>
<dbReference type="OMA" id="VHGGHTH"/>
<dbReference type="EMBL" id="LFYR01000915">
    <property type="protein sequence ID" value="KMZ67322.1"/>
    <property type="molecule type" value="Genomic_DNA"/>
</dbReference>
<keyword evidence="9" id="KW-0732">Signal</keyword>
<feature type="transmembrane region" description="Helical" evidence="8">
    <location>
        <begin position="210"/>
        <end position="232"/>
    </location>
</feature>
<evidence type="ECO:0000256" key="9">
    <source>
        <dbReference type="SAM" id="SignalP"/>
    </source>
</evidence>
<dbReference type="NCBIfam" id="TIGR00820">
    <property type="entry name" value="zip"/>
    <property type="match status" value="1"/>
</dbReference>
<evidence type="ECO:0000256" key="4">
    <source>
        <dbReference type="ARBA" id="ARBA00022692"/>
    </source>
</evidence>
<feature type="transmembrane region" description="Helical" evidence="8">
    <location>
        <begin position="178"/>
        <end position="198"/>
    </location>
</feature>
<dbReference type="STRING" id="29655.A0A0K9PGE9"/>
<gene>
    <name evidence="10" type="ORF">ZOSMA_26G00710</name>
</gene>
<comment type="caution">
    <text evidence="10">The sequence shown here is derived from an EMBL/GenBank/DDBJ whole genome shotgun (WGS) entry which is preliminary data.</text>
</comment>
<protein>
    <submittedName>
        <fullName evidence="10">Zinc transporter protein</fullName>
    </submittedName>
</protein>
<feature type="chain" id="PRO_5005527570" evidence="9">
    <location>
        <begin position="24"/>
        <end position="332"/>
    </location>
</feature>
<feature type="transmembrane region" description="Helical" evidence="8">
    <location>
        <begin position="81"/>
        <end position="102"/>
    </location>
</feature>
<evidence type="ECO:0000256" key="5">
    <source>
        <dbReference type="ARBA" id="ARBA00022989"/>
    </source>
</evidence>
<evidence type="ECO:0000256" key="7">
    <source>
        <dbReference type="ARBA" id="ARBA00023136"/>
    </source>
</evidence>
<comment type="subcellular location">
    <subcellularLocation>
        <location evidence="1 8">Membrane</location>
        <topology evidence="1 8">Multi-pass membrane protein</topology>
    </subcellularLocation>
</comment>
<keyword evidence="3 8" id="KW-0813">Transport</keyword>
<name>A0A0K9PGE9_ZOSMR</name>
<evidence type="ECO:0000256" key="8">
    <source>
        <dbReference type="RuleBase" id="RU362088"/>
    </source>
</evidence>
<proteinExistence type="inferred from homology"/>
<feature type="transmembrane region" description="Helical" evidence="8">
    <location>
        <begin position="272"/>
        <end position="297"/>
    </location>
</feature>
<comment type="similarity">
    <text evidence="2 8">Belongs to the ZIP transporter (TC 2.A.5) family.</text>
</comment>
<evidence type="ECO:0000256" key="1">
    <source>
        <dbReference type="ARBA" id="ARBA00004141"/>
    </source>
</evidence>
<evidence type="ECO:0000256" key="6">
    <source>
        <dbReference type="ARBA" id="ARBA00023065"/>
    </source>
</evidence>
<keyword evidence="7 8" id="KW-0472">Membrane</keyword>
<dbReference type="GO" id="GO:0071577">
    <property type="term" value="P:zinc ion transmembrane transport"/>
    <property type="evidence" value="ECO:0000318"/>
    <property type="project" value="GO_Central"/>
</dbReference>
<keyword evidence="5 8" id="KW-1133">Transmembrane helix</keyword>
<reference evidence="11" key="1">
    <citation type="journal article" date="2016" name="Nature">
        <title>The genome of the seagrass Zostera marina reveals angiosperm adaptation to the sea.</title>
        <authorList>
            <person name="Olsen J.L."/>
            <person name="Rouze P."/>
            <person name="Verhelst B."/>
            <person name="Lin Y.-C."/>
            <person name="Bayer T."/>
            <person name="Collen J."/>
            <person name="Dattolo E."/>
            <person name="De Paoli E."/>
            <person name="Dittami S."/>
            <person name="Maumus F."/>
            <person name="Michel G."/>
            <person name="Kersting A."/>
            <person name="Lauritano C."/>
            <person name="Lohaus R."/>
            <person name="Toepel M."/>
            <person name="Tonon T."/>
            <person name="Vanneste K."/>
            <person name="Amirebrahimi M."/>
            <person name="Brakel J."/>
            <person name="Bostroem C."/>
            <person name="Chovatia M."/>
            <person name="Grimwood J."/>
            <person name="Jenkins J.W."/>
            <person name="Jueterbock A."/>
            <person name="Mraz A."/>
            <person name="Stam W.T."/>
            <person name="Tice H."/>
            <person name="Bornberg-Bauer E."/>
            <person name="Green P.J."/>
            <person name="Pearson G.A."/>
            <person name="Procaccini G."/>
            <person name="Duarte C.M."/>
            <person name="Schmutz J."/>
            <person name="Reusch T.B.H."/>
            <person name="Van de Peer Y."/>
        </authorList>
    </citation>
    <scope>NUCLEOTIDE SEQUENCE [LARGE SCALE GENOMIC DNA]</scope>
    <source>
        <strain evidence="11">cv. Finnish</strain>
    </source>
</reference>
<feature type="transmembrane region" description="Helical" evidence="8">
    <location>
        <begin position="309"/>
        <end position="329"/>
    </location>
</feature>
<accession>A0A0K9PGE9</accession>
<dbReference type="AlphaFoldDB" id="A0A0K9PGE9"/>
<dbReference type="Proteomes" id="UP000036987">
    <property type="component" value="Unassembled WGS sequence"/>
</dbReference>
<evidence type="ECO:0000256" key="2">
    <source>
        <dbReference type="ARBA" id="ARBA00006939"/>
    </source>
</evidence>
<dbReference type="InterPro" id="IPR003689">
    <property type="entry name" value="ZIP"/>
</dbReference>
<dbReference type="GO" id="GO:0005385">
    <property type="term" value="F:zinc ion transmembrane transporter activity"/>
    <property type="evidence" value="ECO:0000318"/>
    <property type="project" value="GO_Central"/>
</dbReference>